<dbReference type="InterPro" id="IPR001870">
    <property type="entry name" value="B30.2/SPRY"/>
</dbReference>
<keyword evidence="3" id="KW-1185">Reference proteome</keyword>
<dbReference type="Pfam" id="PF00622">
    <property type="entry name" value="SPRY"/>
    <property type="match status" value="1"/>
</dbReference>
<dbReference type="SUPFAM" id="SSF49899">
    <property type="entry name" value="Concanavalin A-like lectins/glucanases"/>
    <property type="match status" value="1"/>
</dbReference>
<dbReference type="STRING" id="44941.A0A397UFQ6"/>
<feature type="domain" description="B30.2/SPRY" evidence="1">
    <location>
        <begin position="1"/>
        <end position="186"/>
    </location>
</feature>
<protein>
    <submittedName>
        <fullName evidence="2">Concanavalin A-like lectin/glucanase domain-containing protein</fullName>
    </submittedName>
</protein>
<proteinExistence type="predicted"/>
<dbReference type="PROSITE" id="PS50188">
    <property type="entry name" value="B302_SPRY"/>
    <property type="match status" value="1"/>
</dbReference>
<comment type="caution">
    <text evidence="2">The sequence shown here is derived from an EMBL/GenBank/DDBJ whole genome shotgun (WGS) entry which is preliminary data.</text>
</comment>
<keyword evidence="2" id="KW-0430">Lectin</keyword>
<organism evidence="2 3">
    <name type="scientific">Gigaspora rosea</name>
    <dbReference type="NCBI Taxonomy" id="44941"/>
    <lineage>
        <taxon>Eukaryota</taxon>
        <taxon>Fungi</taxon>
        <taxon>Fungi incertae sedis</taxon>
        <taxon>Mucoromycota</taxon>
        <taxon>Glomeromycotina</taxon>
        <taxon>Glomeromycetes</taxon>
        <taxon>Diversisporales</taxon>
        <taxon>Gigasporaceae</taxon>
        <taxon>Gigaspora</taxon>
    </lineage>
</organism>
<name>A0A397UFQ6_9GLOM</name>
<dbReference type="PANTHER" id="PTHR12864">
    <property type="entry name" value="RAN BINDING PROTEIN 9-RELATED"/>
    <property type="match status" value="1"/>
</dbReference>
<dbReference type="SMART" id="SM00449">
    <property type="entry name" value="SPRY"/>
    <property type="match status" value="1"/>
</dbReference>
<dbReference type="InterPro" id="IPR050618">
    <property type="entry name" value="Ubq-SigPath_Reg"/>
</dbReference>
<dbReference type="OrthoDB" id="258495at2759"/>
<gene>
    <name evidence="2" type="ORF">C2G38_390474</name>
</gene>
<dbReference type="AlphaFoldDB" id="A0A397UFQ6"/>
<dbReference type="InterPro" id="IPR003877">
    <property type="entry name" value="SPRY_dom"/>
</dbReference>
<dbReference type="Gene3D" id="2.60.120.920">
    <property type="match status" value="1"/>
</dbReference>
<evidence type="ECO:0000313" key="2">
    <source>
        <dbReference type="EMBL" id="RIB07927.1"/>
    </source>
</evidence>
<dbReference type="EMBL" id="QKWP01001580">
    <property type="protein sequence ID" value="RIB07927.1"/>
    <property type="molecule type" value="Genomic_DNA"/>
</dbReference>
<dbReference type="InterPro" id="IPR013320">
    <property type="entry name" value="ConA-like_dom_sf"/>
</dbReference>
<dbReference type="GO" id="GO:0030246">
    <property type="term" value="F:carbohydrate binding"/>
    <property type="evidence" value="ECO:0007669"/>
    <property type="project" value="UniProtKB-KW"/>
</dbReference>
<reference evidence="2 3" key="1">
    <citation type="submission" date="2018-06" db="EMBL/GenBank/DDBJ databases">
        <title>Comparative genomics reveals the genomic features of Rhizophagus irregularis, R. cerebriforme, R. diaphanum and Gigaspora rosea, and their symbiotic lifestyle signature.</title>
        <authorList>
            <person name="Morin E."/>
            <person name="San Clemente H."/>
            <person name="Chen E.C.H."/>
            <person name="De La Providencia I."/>
            <person name="Hainaut M."/>
            <person name="Kuo A."/>
            <person name="Kohler A."/>
            <person name="Murat C."/>
            <person name="Tang N."/>
            <person name="Roy S."/>
            <person name="Loubradou J."/>
            <person name="Henrissat B."/>
            <person name="Grigoriev I.V."/>
            <person name="Corradi N."/>
            <person name="Roux C."/>
            <person name="Martin F.M."/>
        </authorList>
    </citation>
    <scope>NUCLEOTIDE SEQUENCE [LARGE SCALE GENOMIC DNA]</scope>
    <source>
        <strain evidence="2 3">DAOM 194757</strain>
    </source>
</reference>
<dbReference type="Proteomes" id="UP000266673">
    <property type="component" value="Unassembled WGS sequence"/>
</dbReference>
<dbReference type="InterPro" id="IPR043136">
    <property type="entry name" value="B30.2/SPRY_sf"/>
</dbReference>
<accession>A0A397UFQ6</accession>
<sequence length="252" mass="28673">MNELELYKDVLLPTAWDLESSFLSIDGLKVKYIGPDDYKVAAIIRTNNPIPSQCKFFYFEVKIIDNGKNGMIGIGFCTKSSDQDKKNIDIMALPGQENNSWGYHSDDGYLFCSGSGEPYGPPYTIGDTIGCYLNFKNRIVFYTKNGINLGIACDLPDDLKEGSLYPCAGFRSQGEFIEVNFGDRNFEYSVMTNKDINHQLNNTFTKHFIKTKTCCLAVEYKGKNYFIKGEYEETLLDLINKLPIHWKKIQIT</sequence>
<evidence type="ECO:0000313" key="3">
    <source>
        <dbReference type="Proteomes" id="UP000266673"/>
    </source>
</evidence>
<evidence type="ECO:0000259" key="1">
    <source>
        <dbReference type="PROSITE" id="PS50188"/>
    </source>
</evidence>